<dbReference type="EMBL" id="CP093346">
    <property type="protein sequence ID" value="WOG97352.1"/>
    <property type="molecule type" value="Genomic_DNA"/>
</dbReference>
<evidence type="ECO:0000313" key="2">
    <source>
        <dbReference type="Proteomes" id="UP000077755"/>
    </source>
</evidence>
<reference evidence="1" key="1">
    <citation type="journal article" date="2016" name="Nat. Genet.">
        <title>A high-quality carrot genome assembly provides new insights into carotenoid accumulation and asterid genome evolution.</title>
        <authorList>
            <person name="Iorizzo M."/>
            <person name="Ellison S."/>
            <person name="Senalik D."/>
            <person name="Zeng P."/>
            <person name="Satapoomin P."/>
            <person name="Huang J."/>
            <person name="Bowman M."/>
            <person name="Iovene M."/>
            <person name="Sanseverino W."/>
            <person name="Cavagnaro P."/>
            <person name="Yildiz M."/>
            <person name="Macko-Podgorni A."/>
            <person name="Moranska E."/>
            <person name="Grzebelus E."/>
            <person name="Grzebelus D."/>
            <person name="Ashrafi H."/>
            <person name="Zheng Z."/>
            <person name="Cheng S."/>
            <person name="Spooner D."/>
            <person name="Van Deynze A."/>
            <person name="Simon P."/>
        </authorList>
    </citation>
    <scope>NUCLEOTIDE SEQUENCE</scope>
    <source>
        <tissue evidence="1">Leaf</tissue>
    </source>
</reference>
<keyword evidence="2" id="KW-1185">Reference proteome</keyword>
<accession>A0A165XPQ1</accession>
<evidence type="ECO:0000313" key="1">
    <source>
        <dbReference type="EMBL" id="WOG97352.1"/>
    </source>
</evidence>
<protein>
    <submittedName>
        <fullName evidence="1">Uncharacterized protein</fullName>
    </submittedName>
</protein>
<name>A0A165XPQ1_DAUCS</name>
<dbReference type="Proteomes" id="UP000077755">
    <property type="component" value="Chromosome 4"/>
</dbReference>
<reference evidence="1" key="2">
    <citation type="submission" date="2022-03" db="EMBL/GenBank/DDBJ databases">
        <title>Draft title - Genomic analysis of global carrot germplasm unveils the trajectory of domestication and the origin of high carotenoid orange carrot.</title>
        <authorList>
            <person name="Iorizzo M."/>
            <person name="Ellison S."/>
            <person name="Senalik D."/>
            <person name="Macko-Podgorni A."/>
            <person name="Grzebelus D."/>
            <person name="Bostan H."/>
            <person name="Rolling W."/>
            <person name="Curaba J."/>
            <person name="Simon P."/>
        </authorList>
    </citation>
    <scope>NUCLEOTIDE SEQUENCE</scope>
    <source>
        <tissue evidence="1">Leaf</tissue>
    </source>
</reference>
<organism evidence="1 2">
    <name type="scientific">Daucus carota subsp. sativus</name>
    <name type="common">Carrot</name>
    <dbReference type="NCBI Taxonomy" id="79200"/>
    <lineage>
        <taxon>Eukaryota</taxon>
        <taxon>Viridiplantae</taxon>
        <taxon>Streptophyta</taxon>
        <taxon>Embryophyta</taxon>
        <taxon>Tracheophyta</taxon>
        <taxon>Spermatophyta</taxon>
        <taxon>Magnoliopsida</taxon>
        <taxon>eudicotyledons</taxon>
        <taxon>Gunneridae</taxon>
        <taxon>Pentapetalae</taxon>
        <taxon>asterids</taxon>
        <taxon>campanulids</taxon>
        <taxon>Apiales</taxon>
        <taxon>Apiaceae</taxon>
        <taxon>Apioideae</taxon>
        <taxon>Scandiceae</taxon>
        <taxon>Daucinae</taxon>
        <taxon>Daucus</taxon>
        <taxon>Daucus sect. Daucus</taxon>
    </lineage>
</organism>
<dbReference type="Gramene" id="KZM98389">
    <property type="protein sequence ID" value="KZM98389"/>
    <property type="gene ID" value="DCAR_014249"/>
</dbReference>
<proteinExistence type="predicted"/>
<dbReference type="AlphaFoldDB" id="A0A165XPQ1"/>
<gene>
    <name evidence="1" type="ORF">DCAR_0416692</name>
</gene>
<sequence length="168" mass="18852">MFGSTSSSERGCLNSHWLANSKTRIDDVGFVHGRNGTSNFSSNESLSANRFRNVDPLRYPPTKFISDSFSSSSSQSYEELDVQDYVKMTQLDDSALGANNEVVVPEYPSMPELIFSIDTSECNLNYLPYKSLEPPFPAVCLPFEKAFIQDSDDWIQNLISDPNLNIEN</sequence>